<dbReference type="SUPFAM" id="SSF54106">
    <property type="entry name" value="LysM domain"/>
    <property type="match status" value="2"/>
</dbReference>
<dbReference type="SMART" id="SM00257">
    <property type="entry name" value="LysM"/>
    <property type="match status" value="2"/>
</dbReference>
<feature type="domain" description="LysM" evidence="4">
    <location>
        <begin position="27"/>
        <end position="70"/>
    </location>
</feature>
<evidence type="ECO:0000256" key="1">
    <source>
        <dbReference type="ARBA" id="ARBA00022729"/>
    </source>
</evidence>
<dbReference type="CDD" id="cd22786">
    <property type="entry name" value="DPBB_YuiC-like"/>
    <property type="match status" value="1"/>
</dbReference>
<reference evidence="5 6" key="1">
    <citation type="submission" date="2014-09" db="EMBL/GenBank/DDBJ databases">
        <title>Genome sequencing and annotation of Bacillus Okhensis strain Kh10-101T.</title>
        <authorList>
            <person name="Prakash J.S."/>
        </authorList>
    </citation>
    <scope>NUCLEOTIDE SEQUENCE [LARGE SCALE GENOMIC DNA]</scope>
    <source>
        <strain evidence="6">Kh10-101T</strain>
    </source>
</reference>
<evidence type="ECO:0000313" key="5">
    <source>
        <dbReference type="EMBL" id="KHF40197.1"/>
    </source>
</evidence>
<organism evidence="5 6">
    <name type="scientific">Halalkalibacter okhensis</name>
    <dbReference type="NCBI Taxonomy" id="333138"/>
    <lineage>
        <taxon>Bacteria</taxon>
        <taxon>Bacillati</taxon>
        <taxon>Bacillota</taxon>
        <taxon>Bacilli</taxon>
        <taxon>Bacillales</taxon>
        <taxon>Bacillaceae</taxon>
        <taxon>Halalkalibacter</taxon>
    </lineage>
</organism>
<dbReference type="OrthoDB" id="9798935at2"/>
<feature type="region of interest" description="Disordered" evidence="2">
    <location>
        <begin position="65"/>
        <end position="89"/>
    </location>
</feature>
<dbReference type="GO" id="GO:0019867">
    <property type="term" value="C:outer membrane"/>
    <property type="evidence" value="ECO:0007669"/>
    <property type="project" value="InterPro"/>
</dbReference>
<dbReference type="Proteomes" id="UP000030832">
    <property type="component" value="Unassembled WGS sequence"/>
</dbReference>
<dbReference type="PANTHER" id="PTHR39160:SF6">
    <property type="entry name" value="CELL WALL-BINDING PROTEIN YOCH"/>
    <property type="match status" value="1"/>
</dbReference>
<feature type="compositionally biased region" description="Basic and acidic residues" evidence="2">
    <location>
        <begin position="66"/>
        <end position="80"/>
    </location>
</feature>
<evidence type="ECO:0000256" key="3">
    <source>
        <dbReference type="SAM" id="SignalP"/>
    </source>
</evidence>
<keyword evidence="1 3" id="KW-0732">Signal</keyword>
<dbReference type="eggNOG" id="COG1388">
    <property type="taxonomic scope" value="Bacteria"/>
</dbReference>
<comment type="caution">
    <text evidence="5">The sequence shown here is derived from an EMBL/GenBank/DDBJ whole genome shotgun (WGS) entry which is preliminary data.</text>
</comment>
<feature type="region of interest" description="Disordered" evidence="2">
    <location>
        <begin position="134"/>
        <end position="168"/>
    </location>
</feature>
<proteinExistence type="predicted"/>
<gene>
    <name evidence="5" type="ORF">LQ50_10665</name>
</gene>
<keyword evidence="6" id="KW-1185">Reference proteome</keyword>
<dbReference type="RefSeq" id="WP_034628746.1">
    <property type="nucleotide sequence ID" value="NZ_JRJU01000011.1"/>
</dbReference>
<dbReference type="SUPFAM" id="SSF50685">
    <property type="entry name" value="Barwin-like endoglucanases"/>
    <property type="match status" value="1"/>
</dbReference>
<dbReference type="PANTHER" id="PTHR39160">
    <property type="entry name" value="CELL WALL-BINDING PROTEIN YOCH"/>
    <property type="match status" value="1"/>
</dbReference>
<dbReference type="InterPro" id="IPR018392">
    <property type="entry name" value="LysM"/>
</dbReference>
<dbReference type="InterPro" id="IPR036779">
    <property type="entry name" value="LysM_dom_sf"/>
</dbReference>
<feature type="signal peptide" evidence="3">
    <location>
        <begin position="1"/>
        <end position="26"/>
    </location>
</feature>
<dbReference type="EMBL" id="JRJU01000011">
    <property type="protein sequence ID" value="KHF40197.1"/>
    <property type="molecule type" value="Genomic_DNA"/>
</dbReference>
<feature type="chain" id="PRO_5002055472" description="LysM domain-containing protein" evidence="3">
    <location>
        <begin position="27"/>
        <end position="265"/>
    </location>
</feature>
<feature type="compositionally biased region" description="Low complexity" evidence="2">
    <location>
        <begin position="134"/>
        <end position="144"/>
    </location>
</feature>
<name>A0A0B0IH34_9BACI</name>
<accession>A0A0B0IH34</accession>
<feature type="domain" description="LysM" evidence="4">
    <location>
        <begin position="87"/>
        <end position="132"/>
    </location>
</feature>
<dbReference type="InterPro" id="IPR051933">
    <property type="entry name" value="Resuscitation_pf_RpfB"/>
</dbReference>
<dbReference type="Gene3D" id="3.10.350.10">
    <property type="entry name" value="LysM domain"/>
    <property type="match status" value="2"/>
</dbReference>
<protein>
    <recommendedName>
        <fullName evidence="4">LysM domain-containing protein</fullName>
    </recommendedName>
</protein>
<dbReference type="STRING" id="333138.LQ50_10665"/>
<dbReference type="GO" id="GO:0004553">
    <property type="term" value="F:hydrolase activity, hydrolyzing O-glycosyl compounds"/>
    <property type="evidence" value="ECO:0007669"/>
    <property type="project" value="InterPro"/>
</dbReference>
<sequence>MRKNIVSLVTAAALVGTLGFGINASAQEVTVNKGDTLWSIANNNNIQLEELKEWNNLSSNLIFPGDRLDVSRPEKKEKESTSSNDKGQYTIQKGDTLFSIARKFDGVTTTKLQEWNQIADPNLIVAGDVLNVNGSSSGSNEAEATPVKEQTEKTEAPAESEQSDSNEDIAKELTVTATAYTASCNGCSGITATGLNLLDNPDKKVISVDPSVIPLGSEVYVEGYGHAVAGDTGGAIKGNKIDLFIPNKQDAINWGVQEVNVKVYK</sequence>
<dbReference type="Pfam" id="PF01476">
    <property type="entry name" value="LysM"/>
    <property type="match status" value="2"/>
</dbReference>
<dbReference type="CDD" id="cd00118">
    <property type="entry name" value="LysM"/>
    <property type="match status" value="2"/>
</dbReference>
<dbReference type="InterPro" id="IPR036908">
    <property type="entry name" value="RlpA-like_sf"/>
</dbReference>
<dbReference type="eggNOG" id="COG3584">
    <property type="taxonomic scope" value="Bacteria"/>
</dbReference>
<dbReference type="Gene3D" id="2.40.40.10">
    <property type="entry name" value="RlpA-like domain"/>
    <property type="match status" value="1"/>
</dbReference>
<dbReference type="GO" id="GO:0009254">
    <property type="term" value="P:peptidoglycan turnover"/>
    <property type="evidence" value="ECO:0007669"/>
    <property type="project" value="InterPro"/>
</dbReference>
<evidence type="ECO:0000259" key="4">
    <source>
        <dbReference type="PROSITE" id="PS51782"/>
    </source>
</evidence>
<dbReference type="InterPro" id="IPR010611">
    <property type="entry name" value="3D_dom"/>
</dbReference>
<evidence type="ECO:0000313" key="6">
    <source>
        <dbReference type="Proteomes" id="UP000030832"/>
    </source>
</evidence>
<dbReference type="PROSITE" id="PS51782">
    <property type="entry name" value="LYSM"/>
    <property type="match status" value="2"/>
</dbReference>
<dbReference type="AlphaFoldDB" id="A0A0B0IH34"/>
<dbReference type="Pfam" id="PF06725">
    <property type="entry name" value="3D"/>
    <property type="match status" value="1"/>
</dbReference>
<evidence type="ECO:0000256" key="2">
    <source>
        <dbReference type="SAM" id="MobiDB-lite"/>
    </source>
</evidence>